<accession>A0A1Y2DEJ4</accession>
<proteinExistence type="predicted"/>
<gene>
    <name evidence="2" type="ORF">BCR35DRAFT_209970</name>
</gene>
<name>A0A1Y2DEJ4_9BASI</name>
<feature type="compositionally biased region" description="Polar residues" evidence="1">
    <location>
        <begin position="98"/>
        <end position="117"/>
    </location>
</feature>
<evidence type="ECO:0000313" key="2">
    <source>
        <dbReference type="EMBL" id="ORY57688.1"/>
    </source>
</evidence>
<dbReference type="EMBL" id="MCGR01000081">
    <property type="protein sequence ID" value="ORY57688.1"/>
    <property type="molecule type" value="Genomic_DNA"/>
</dbReference>
<feature type="region of interest" description="Disordered" evidence="1">
    <location>
        <begin position="1"/>
        <end position="181"/>
    </location>
</feature>
<keyword evidence="3" id="KW-1185">Reference proteome</keyword>
<dbReference type="AlphaFoldDB" id="A0A1Y2DEJ4"/>
<reference evidence="2 3" key="1">
    <citation type="submission" date="2016-07" db="EMBL/GenBank/DDBJ databases">
        <title>Pervasive Adenine N6-methylation of Active Genes in Fungi.</title>
        <authorList>
            <consortium name="DOE Joint Genome Institute"/>
            <person name="Mondo S.J."/>
            <person name="Dannebaum R.O."/>
            <person name="Kuo R.C."/>
            <person name="Labutti K."/>
            <person name="Haridas S."/>
            <person name="Kuo A."/>
            <person name="Salamov A."/>
            <person name="Ahrendt S.R."/>
            <person name="Lipzen A."/>
            <person name="Sullivan W."/>
            <person name="Andreopoulos W.B."/>
            <person name="Clum A."/>
            <person name="Lindquist E."/>
            <person name="Daum C."/>
            <person name="Ramamoorthy G.K."/>
            <person name="Gryganskyi A."/>
            <person name="Culley D."/>
            <person name="Magnuson J.K."/>
            <person name="James T.Y."/>
            <person name="O'Malley M.A."/>
            <person name="Stajich J.E."/>
            <person name="Spatafora J.W."/>
            <person name="Visel A."/>
            <person name="Grigoriev I.V."/>
        </authorList>
    </citation>
    <scope>NUCLEOTIDE SEQUENCE [LARGE SCALE GENOMIC DNA]</scope>
    <source>
        <strain evidence="2 3">62-1032</strain>
    </source>
</reference>
<feature type="compositionally biased region" description="Low complexity" evidence="1">
    <location>
        <begin position="70"/>
        <end position="91"/>
    </location>
</feature>
<organism evidence="2 3">
    <name type="scientific">Leucosporidium creatinivorum</name>
    <dbReference type="NCBI Taxonomy" id="106004"/>
    <lineage>
        <taxon>Eukaryota</taxon>
        <taxon>Fungi</taxon>
        <taxon>Dikarya</taxon>
        <taxon>Basidiomycota</taxon>
        <taxon>Pucciniomycotina</taxon>
        <taxon>Microbotryomycetes</taxon>
        <taxon>Leucosporidiales</taxon>
        <taxon>Leucosporidium</taxon>
    </lineage>
</organism>
<dbReference type="Proteomes" id="UP000193467">
    <property type="component" value="Unassembled WGS sequence"/>
</dbReference>
<evidence type="ECO:0000313" key="3">
    <source>
        <dbReference type="Proteomes" id="UP000193467"/>
    </source>
</evidence>
<sequence length="181" mass="19626">MHSSPLSQPHSPRPSASRHRTSPSAIPSPTESASKLDSTTTNNGTRRYSHNSAMSTSPRTSNPEQHLSISATRLPSAPASPSTRPRAPTTTSEHRGRSSTTSSSVPDHQRTPSQSSRDLVVEKRRRRESVEPAAGEATTPEHIRPPLHTYTSFETAFGVEAPRSPEGSPTKTESKGWWGRS</sequence>
<comment type="caution">
    <text evidence="2">The sequence shown here is derived from an EMBL/GenBank/DDBJ whole genome shotgun (WGS) entry which is preliminary data.</text>
</comment>
<dbReference type="InParanoid" id="A0A1Y2DEJ4"/>
<protein>
    <submittedName>
        <fullName evidence="2">Uncharacterized protein</fullName>
    </submittedName>
</protein>
<feature type="compositionally biased region" description="Polar residues" evidence="1">
    <location>
        <begin position="1"/>
        <end position="10"/>
    </location>
</feature>
<evidence type="ECO:0000256" key="1">
    <source>
        <dbReference type="SAM" id="MobiDB-lite"/>
    </source>
</evidence>
<feature type="compositionally biased region" description="Polar residues" evidence="1">
    <location>
        <begin position="22"/>
        <end position="69"/>
    </location>
</feature>